<dbReference type="EMBL" id="LAZR01027006">
    <property type="protein sequence ID" value="KKL67041.1"/>
    <property type="molecule type" value="Genomic_DNA"/>
</dbReference>
<dbReference type="PANTHER" id="PTHR10133">
    <property type="entry name" value="DNA POLYMERASE I"/>
    <property type="match status" value="1"/>
</dbReference>
<proteinExistence type="predicted"/>
<dbReference type="GO" id="GO:0003887">
    <property type="term" value="F:DNA-directed DNA polymerase activity"/>
    <property type="evidence" value="ECO:0007669"/>
    <property type="project" value="InterPro"/>
</dbReference>
<comment type="caution">
    <text evidence="3">The sequence shown here is derived from an EMBL/GenBank/DDBJ whole genome shotgun (WGS) entry which is preliminary data.</text>
</comment>
<dbReference type="InterPro" id="IPR001098">
    <property type="entry name" value="DNA-dir_DNA_pol_A_palm_dom"/>
</dbReference>
<dbReference type="GO" id="GO:0006261">
    <property type="term" value="P:DNA-templated DNA replication"/>
    <property type="evidence" value="ECO:0007669"/>
    <property type="project" value="InterPro"/>
</dbReference>
<dbReference type="InterPro" id="IPR043502">
    <property type="entry name" value="DNA/RNA_pol_sf"/>
</dbReference>
<accession>A0A0F9EL80</accession>
<reference evidence="3" key="1">
    <citation type="journal article" date="2015" name="Nature">
        <title>Complex archaea that bridge the gap between prokaryotes and eukaryotes.</title>
        <authorList>
            <person name="Spang A."/>
            <person name="Saw J.H."/>
            <person name="Jorgensen S.L."/>
            <person name="Zaremba-Niedzwiedzka K."/>
            <person name="Martijn J."/>
            <person name="Lind A.E."/>
            <person name="van Eijk R."/>
            <person name="Schleper C."/>
            <person name="Guy L."/>
            <person name="Ettema T.J."/>
        </authorList>
    </citation>
    <scope>NUCLEOTIDE SEQUENCE</scope>
</reference>
<protein>
    <recommendedName>
        <fullName evidence="2">DNA-directed DNA polymerase family A palm domain-containing protein</fullName>
    </recommendedName>
</protein>
<feature type="non-terminal residue" evidence="3">
    <location>
        <position position="1"/>
    </location>
</feature>
<feature type="domain" description="DNA-directed DNA polymerase family A palm" evidence="2">
    <location>
        <begin position="269"/>
        <end position="510"/>
    </location>
</feature>
<dbReference type="GO" id="GO:0006302">
    <property type="term" value="P:double-strand break repair"/>
    <property type="evidence" value="ECO:0007669"/>
    <property type="project" value="TreeGrafter"/>
</dbReference>
<dbReference type="SMART" id="SM00482">
    <property type="entry name" value="POLAc"/>
    <property type="match status" value="1"/>
</dbReference>
<evidence type="ECO:0000259" key="2">
    <source>
        <dbReference type="SMART" id="SM00482"/>
    </source>
</evidence>
<dbReference type="SUPFAM" id="SSF56672">
    <property type="entry name" value="DNA/RNA polymerases"/>
    <property type="match status" value="1"/>
</dbReference>
<dbReference type="Gene3D" id="1.10.150.20">
    <property type="entry name" value="5' to 3' exonuclease, C-terminal subdomain"/>
    <property type="match status" value="1"/>
</dbReference>
<dbReference type="Gene3D" id="3.30.70.370">
    <property type="match status" value="1"/>
</dbReference>
<name>A0A0F9EL80_9ZZZZ</name>
<evidence type="ECO:0000256" key="1">
    <source>
        <dbReference type="ARBA" id="ARBA00022705"/>
    </source>
</evidence>
<keyword evidence="1" id="KW-0235">DNA replication</keyword>
<evidence type="ECO:0000313" key="3">
    <source>
        <dbReference type="EMBL" id="KKL67041.1"/>
    </source>
</evidence>
<sequence>WRCTAAKASASALPRALENCAKALNLPIKKDIAGRAVMLKMCKPRKLTKDNSAKWHETPEDFEKLYAYCKADVEVARMIDNKLRDLSASEQQVFYLDQKINLRGITIDTQAIDSALNLIEMYTKQQEQKVSEITEGFLDGLSRRQRVLTWIKGEGVDLPDFTKETVNETLNGDDLPDNVREVLKIRQELGKTSIAKFKAFKECTDTDGVMRDTLIYSGAATGRWTGSKVQLHNLPRVTIENIDKAIKLLKIGDLELLKTYSPNVLQTLSQCLRGMLIARKRHEFIGADWNAIEARILLWFAGDTKGLNYYRTGKDPYKIMAGKIFSTNEDTVNKMQRFVGKQTELGCGFGMGLNGERFIATCRKLNVTLPIEVAKRAVRTYRNEHPAVVVYWKVIERAVVDAIRTNKVVRVGVLNIFTHEDFLYIQLPSKRMLAYHQPLLDGNSITHMGWASQRNCYERQHTWGGVFVENIVQGTARDVVVYGMFKGEEYGFKTLLTVHDEILTEVSVNSKTTKEYEELLSQKPAWIGNCPLKVDSWKGERFLK</sequence>
<organism evidence="3">
    <name type="scientific">marine sediment metagenome</name>
    <dbReference type="NCBI Taxonomy" id="412755"/>
    <lineage>
        <taxon>unclassified sequences</taxon>
        <taxon>metagenomes</taxon>
        <taxon>ecological metagenomes</taxon>
    </lineage>
</organism>
<gene>
    <name evidence="3" type="ORF">LCGC14_2138960</name>
</gene>
<dbReference type="Pfam" id="PF00476">
    <property type="entry name" value="DNA_pol_A"/>
    <property type="match status" value="1"/>
</dbReference>
<dbReference type="InterPro" id="IPR002298">
    <property type="entry name" value="DNA_polymerase_A"/>
</dbReference>
<dbReference type="PANTHER" id="PTHR10133:SF27">
    <property type="entry name" value="DNA POLYMERASE NU"/>
    <property type="match status" value="1"/>
</dbReference>
<dbReference type="AlphaFoldDB" id="A0A0F9EL80"/>
<dbReference type="GO" id="GO:0003677">
    <property type="term" value="F:DNA binding"/>
    <property type="evidence" value="ECO:0007669"/>
    <property type="project" value="InterPro"/>
</dbReference>